<evidence type="ECO:0000313" key="9">
    <source>
        <dbReference type="EMBL" id="PGH55781.1"/>
    </source>
</evidence>
<dbReference type="PROSITE" id="PS50043">
    <property type="entry name" value="HTH_LUXR_2"/>
    <property type="match status" value="1"/>
</dbReference>
<dbReference type="GO" id="GO:0003677">
    <property type="term" value="F:DNA binding"/>
    <property type="evidence" value="ECO:0007669"/>
    <property type="project" value="UniProtKB-KW"/>
</dbReference>
<dbReference type="Gene3D" id="3.40.50.2300">
    <property type="match status" value="1"/>
</dbReference>
<dbReference type="SUPFAM" id="SSF52172">
    <property type="entry name" value="CheY-like"/>
    <property type="match status" value="1"/>
</dbReference>
<dbReference type="Proteomes" id="UP000225379">
    <property type="component" value="Unassembled WGS sequence"/>
</dbReference>
<reference evidence="10" key="1">
    <citation type="submission" date="2017-10" db="EMBL/GenBank/DDBJ databases">
        <authorList>
            <person name="Kravchenko I.K."/>
            <person name="Grouzdev D.S."/>
        </authorList>
    </citation>
    <scope>NUCLEOTIDE SEQUENCE [LARGE SCALE GENOMIC DNA]</scope>
    <source>
        <strain evidence="10">B2</strain>
    </source>
</reference>
<dbReference type="InterPro" id="IPR000792">
    <property type="entry name" value="Tscrpt_reg_LuxR_C"/>
</dbReference>
<dbReference type="GO" id="GO:0000160">
    <property type="term" value="P:phosphorelay signal transduction system"/>
    <property type="evidence" value="ECO:0007669"/>
    <property type="project" value="UniProtKB-KW"/>
</dbReference>
<dbReference type="InterPro" id="IPR036388">
    <property type="entry name" value="WH-like_DNA-bd_sf"/>
</dbReference>
<protein>
    <submittedName>
        <fullName evidence="9">DNA-binding response regulator</fullName>
    </submittedName>
</protein>
<dbReference type="GO" id="GO:0006355">
    <property type="term" value="P:regulation of DNA-templated transcription"/>
    <property type="evidence" value="ECO:0007669"/>
    <property type="project" value="InterPro"/>
</dbReference>
<dbReference type="SMART" id="SM00421">
    <property type="entry name" value="HTH_LUXR"/>
    <property type="match status" value="1"/>
</dbReference>
<dbReference type="Pfam" id="PF00072">
    <property type="entry name" value="Response_reg"/>
    <property type="match status" value="1"/>
</dbReference>
<dbReference type="SMART" id="SM00448">
    <property type="entry name" value="REC"/>
    <property type="match status" value="1"/>
</dbReference>
<dbReference type="OrthoDB" id="9782655at2"/>
<feature type="domain" description="Response regulatory" evidence="8">
    <location>
        <begin position="15"/>
        <end position="129"/>
    </location>
</feature>
<dbReference type="Gene3D" id="1.10.10.10">
    <property type="entry name" value="Winged helix-like DNA-binding domain superfamily/Winged helix DNA-binding domain"/>
    <property type="match status" value="1"/>
</dbReference>
<dbReference type="CDD" id="cd17537">
    <property type="entry name" value="REC_FixJ"/>
    <property type="match status" value="1"/>
</dbReference>
<dbReference type="RefSeq" id="WP_098738495.1">
    <property type="nucleotide sequence ID" value="NZ_PDKW01000042.1"/>
</dbReference>
<dbReference type="InterPro" id="IPR001789">
    <property type="entry name" value="Sig_transdc_resp-reg_receiver"/>
</dbReference>
<dbReference type="PANTHER" id="PTHR44688:SF16">
    <property type="entry name" value="DNA-BINDING TRANSCRIPTIONAL ACTIVATOR DEVR_DOSR"/>
    <property type="match status" value="1"/>
</dbReference>
<evidence type="ECO:0000256" key="4">
    <source>
        <dbReference type="ARBA" id="ARBA00023125"/>
    </source>
</evidence>
<dbReference type="InterPro" id="IPR011006">
    <property type="entry name" value="CheY-like_superfamily"/>
</dbReference>
<dbReference type="EMBL" id="PDKW01000042">
    <property type="protein sequence ID" value="PGH55781.1"/>
    <property type="molecule type" value="Genomic_DNA"/>
</dbReference>
<dbReference type="Pfam" id="PF00196">
    <property type="entry name" value="GerE"/>
    <property type="match status" value="1"/>
</dbReference>
<evidence type="ECO:0000259" key="8">
    <source>
        <dbReference type="PROSITE" id="PS50110"/>
    </source>
</evidence>
<keyword evidence="2" id="KW-0902">Two-component regulatory system</keyword>
<feature type="domain" description="HTH luxR-type" evidence="7">
    <location>
        <begin position="145"/>
        <end position="210"/>
    </location>
</feature>
<evidence type="ECO:0000256" key="5">
    <source>
        <dbReference type="ARBA" id="ARBA00023163"/>
    </source>
</evidence>
<keyword evidence="1 6" id="KW-0597">Phosphoprotein</keyword>
<dbReference type="FunFam" id="3.40.50.2300:FF:000018">
    <property type="entry name" value="DNA-binding transcriptional regulator NtrC"/>
    <property type="match status" value="1"/>
</dbReference>
<dbReference type="PROSITE" id="PS50110">
    <property type="entry name" value="RESPONSE_REGULATORY"/>
    <property type="match status" value="1"/>
</dbReference>
<accession>A0A2B8BCX7</accession>
<keyword evidence="5" id="KW-0804">Transcription</keyword>
<organism evidence="9 10">
    <name type="scientific">Azospirillum palustre</name>
    <dbReference type="NCBI Taxonomy" id="2044885"/>
    <lineage>
        <taxon>Bacteria</taxon>
        <taxon>Pseudomonadati</taxon>
        <taxon>Pseudomonadota</taxon>
        <taxon>Alphaproteobacteria</taxon>
        <taxon>Rhodospirillales</taxon>
        <taxon>Azospirillaceae</taxon>
        <taxon>Azospirillum</taxon>
    </lineage>
</organism>
<evidence type="ECO:0000256" key="3">
    <source>
        <dbReference type="ARBA" id="ARBA00023015"/>
    </source>
</evidence>
<evidence type="ECO:0000313" key="10">
    <source>
        <dbReference type="Proteomes" id="UP000225379"/>
    </source>
</evidence>
<gene>
    <name evidence="9" type="ORF">CRT60_21185</name>
</gene>
<keyword evidence="10" id="KW-1185">Reference proteome</keyword>
<evidence type="ECO:0000259" key="7">
    <source>
        <dbReference type="PROSITE" id="PS50043"/>
    </source>
</evidence>
<name>A0A2B8BCX7_9PROT</name>
<evidence type="ECO:0000256" key="6">
    <source>
        <dbReference type="PROSITE-ProRule" id="PRU00169"/>
    </source>
</evidence>
<dbReference type="PANTHER" id="PTHR44688">
    <property type="entry name" value="DNA-BINDING TRANSCRIPTIONAL ACTIVATOR DEVR_DOSR"/>
    <property type="match status" value="1"/>
</dbReference>
<feature type="modified residue" description="4-aspartylphosphate" evidence="6">
    <location>
        <position position="64"/>
    </location>
</feature>
<dbReference type="AlphaFoldDB" id="A0A2B8BCX7"/>
<comment type="caution">
    <text evidence="9">The sequence shown here is derived from an EMBL/GenBank/DDBJ whole genome shotgun (WGS) entry which is preliminary data.</text>
</comment>
<keyword evidence="3" id="KW-0805">Transcription regulation</keyword>
<keyword evidence="4 9" id="KW-0238">DNA-binding</keyword>
<evidence type="ECO:0000256" key="2">
    <source>
        <dbReference type="ARBA" id="ARBA00023012"/>
    </source>
</evidence>
<evidence type="ECO:0000256" key="1">
    <source>
        <dbReference type="ARBA" id="ARBA00022553"/>
    </source>
</evidence>
<sequence>MTTETPAAGSGATPVAFVVDDDEAVRDALALHLDLAGLTVRCCASAAEFLETASPDQPGCAILDIRMPGMDGLELQQEMIRRGLTLPVIVITGHGDVTAAVRAFRAGAVDFLQKPFDEDLLIERVQEAFARDLAARSAEAEVGEIRRRLALLSPRELEVMEMVAQGLPNKTIATRLAIGIRTVETHRARVLEKMEARNAPELALMRMKLGERLE</sequence>
<dbReference type="PRINTS" id="PR00038">
    <property type="entry name" value="HTHLUXR"/>
</dbReference>
<dbReference type="CDD" id="cd06170">
    <property type="entry name" value="LuxR_C_like"/>
    <property type="match status" value="1"/>
</dbReference>
<proteinExistence type="predicted"/>
<dbReference type="PROSITE" id="PS00622">
    <property type="entry name" value="HTH_LUXR_1"/>
    <property type="match status" value="1"/>
</dbReference>